<dbReference type="Pfam" id="PF00271">
    <property type="entry name" value="Helicase_C"/>
    <property type="match status" value="1"/>
</dbReference>
<gene>
    <name evidence="4" type="ORF">DIW82_09585</name>
</gene>
<keyword evidence="4" id="KW-0347">Helicase</keyword>
<dbReference type="GO" id="GO:0005524">
    <property type="term" value="F:ATP binding"/>
    <property type="evidence" value="ECO:0007669"/>
    <property type="project" value="InterPro"/>
</dbReference>
<dbReference type="STRING" id="863239.GCA_000213935_02335"/>
<dbReference type="InterPro" id="IPR000330">
    <property type="entry name" value="SNF2_N"/>
</dbReference>
<comment type="caution">
    <text evidence="4">The sequence shown here is derived from an EMBL/GenBank/DDBJ whole genome shotgun (WGS) entry which is preliminary data.</text>
</comment>
<feature type="domain" description="Helicase ATP-binding" evidence="2">
    <location>
        <begin position="119"/>
        <end position="282"/>
    </location>
</feature>
<reference evidence="4 5" key="1">
    <citation type="journal article" date="2018" name="Nat. Biotechnol.">
        <title>A standardized bacterial taxonomy based on genome phylogeny substantially revises the tree of life.</title>
        <authorList>
            <person name="Parks D.H."/>
            <person name="Chuvochina M."/>
            <person name="Waite D.W."/>
            <person name="Rinke C."/>
            <person name="Skarshewski A."/>
            <person name="Chaumeil P.A."/>
            <person name="Hugenholtz P."/>
        </authorList>
    </citation>
    <scope>NUCLEOTIDE SEQUENCE [LARGE SCALE GENOMIC DNA]</scope>
    <source>
        <strain evidence="4">UBA11247</strain>
    </source>
</reference>
<dbReference type="InterPro" id="IPR049730">
    <property type="entry name" value="SNF2/RAD54-like_C"/>
</dbReference>
<dbReference type="InterPro" id="IPR001650">
    <property type="entry name" value="Helicase_C-like"/>
</dbReference>
<dbReference type="SMART" id="SM00487">
    <property type="entry name" value="DEXDc"/>
    <property type="match status" value="1"/>
</dbReference>
<dbReference type="AlphaFoldDB" id="A0A3D4T2Q2"/>
<dbReference type="InterPro" id="IPR014001">
    <property type="entry name" value="Helicase_ATP-bd"/>
</dbReference>
<accession>A0A3D4T2Q2</accession>
<keyword evidence="1" id="KW-0378">Hydrolase</keyword>
<evidence type="ECO:0000259" key="3">
    <source>
        <dbReference type="PROSITE" id="PS51194"/>
    </source>
</evidence>
<evidence type="ECO:0000256" key="1">
    <source>
        <dbReference type="ARBA" id="ARBA00022801"/>
    </source>
</evidence>
<dbReference type="PANTHER" id="PTHR45629:SF7">
    <property type="entry name" value="DNA EXCISION REPAIR PROTEIN ERCC-6-RELATED"/>
    <property type="match status" value="1"/>
</dbReference>
<evidence type="ECO:0000259" key="2">
    <source>
        <dbReference type="PROSITE" id="PS51192"/>
    </source>
</evidence>
<dbReference type="PANTHER" id="PTHR45629">
    <property type="entry name" value="SNF2/RAD54 FAMILY MEMBER"/>
    <property type="match status" value="1"/>
</dbReference>
<dbReference type="SUPFAM" id="SSF52540">
    <property type="entry name" value="P-loop containing nucleoside triphosphate hydrolases"/>
    <property type="match status" value="2"/>
</dbReference>
<sequence length="635" mass="69844">EKERLLRERIAAELAEKKAARGDNVVDLHPDLHPLVTVADLLDAELAAGEAVRETDDDLHVDLDGWIGTMMDAIGNRMEGVGGPRFGLPVFEPPEQVDVPAAVTVPLRDHQRRGLNWLVWMYRHRLGGILADDMGLGKTLQVLALLAWERETGNVTGPTLVVAPTTVLEAWRREVTDHVPSLTVLLDHGSRKVPAEDFAARATAADLVVTSYGTVARNPDRYRQVAWGRVVADEAQNIKNPGTTQSEALRSLRADHRLALTGTPVENRLGELHSLMDFCNPGVLGSAKAFHNRMGAGIERDFDEEMMARLRAVVSPFILRREKTDDSLGLGLPTKSEIVDLVPLTGEQAALYQAYTEEVEFQLLHSASARRSGLILAALSHVKQICNHPAHFTGDGSGLLTPDGEHRSGKVERLFEIVGQAVADGRRVLVFTQFATFARMLAPELERAYGGPVPVLDGSVPRARRTTLVDDFQSEHGPKVMILSTRAGGTGITLTHASVVVHIDRWWNPAVEDQATDRAYRIGQDQDVTVYKLVATGTLDEKINDVLSAKRELAEGVVGQGERWLTRLDNDTLREMWALNDSSVKRSHRFRERHPKLAGKMSDSVVQFESQFARGPRWGVAASDGKKGDDSDGQD</sequence>
<evidence type="ECO:0000313" key="5">
    <source>
        <dbReference type="Proteomes" id="UP000261739"/>
    </source>
</evidence>
<name>A0A3D4T2Q2_9CORY</name>
<dbReference type="Gene3D" id="3.40.50.300">
    <property type="entry name" value="P-loop containing nucleotide triphosphate hydrolases"/>
    <property type="match status" value="1"/>
</dbReference>
<dbReference type="Gene3D" id="3.40.50.10810">
    <property type="entry name" value="Tandem AAA-ATPase domain"/>
    <property type="match status" value="1"/>
</dbReference>
<dbReference type="InterPro" id="IPR038718">
    <property type="entry name" value="SNF2-like_sf"/>
</dbReference>
<dbReference type="GO" id="GO:0004386">
    <property type="term" value="F:helicase activity"/>
    <property type="evidence" value="ECO:0007669"/>
    <property type="project" value="UniProtKB-KW"/>
</dbReference>
<dbReference type="CDD" id="cd18793">
    <property type="entry name" value="SF2_C_SNF"/>
    <property type="match status" value="1"/>
</dbReference>
<organism evidence="4 5">
    <name type="scientific">Corynebacterium nuruki</name>
    <dbReference type="NCBI Taxonomy" id="1032851"/>
    <lineage>
        <taxon>Bacteria</taxon>
        <taxon>Bacillati</taxon>
        <taxon>Actinomycetota</taxon>
        <taxon>Actinomycetes</taxon>
        <taxon>Mycobacteriales</taxon>
        <taxon>Corynebacteriaceae</taxon>
        <taxon>Corynebacterium</taxon>
    </lineage>
</organism>
<dbReference type="EMBL" id="DQID01000247">
    <property type="protein sequence ID" value="HCT15010.1"/>
    <property type="molecule type" value="Genomic_DNA"/>
</dbReference>
<feature type="domain" description="Helicase C-terminal" evidence="3">
    <location>
        <begin position="410"/>
        <end position="565"/>
    </location>
</feature>
<dbReference type="GO" id="GO:0015616">
    <property type="term" value="F:DNA translocase activity"/>
    <property type="evidence" value="ECO:0007669"/>
    <property type="project" value="TreeGrafter"/>
</dbReference>
<feature type="non-terminal residue" evidence="4">
    <location>
        <position position="1"/>
    </location>
</feature>
<dbReference type="InterPro" id="IPR027417">
    <property type="entry name" value="P-loop_NTPase"/>
</dbReference>
<dbReference type="SMART" id="SM00490">
    <property type="entry name" value="HELICc"/>
    <property type="match status" value="1"/>
</dbReference>
<dbReference type="PROSITE" id="PS51192">
    <property type="entry name" value="HELICASE_ATP_BIND_1"/>
    <property type="match status" value="1"/>
</dbReference>
<dbReference type="PROSITE" id="PS51194">
    <property type="entry name" value="HELICASE_CTER"/>
    <property type="match status" value="1"/>
</dbReference>
<keyword evidence="4" id="KW-0547">Nucleotide-binding</keyword>
<proteinExistence type="predicted"/>
<protein>
    <submittedName>
        <fullName evidence="4">ATP-dependent helicase</fullName>
    </submittedName>
</protein>
<dbReference type="GO" id="GO:0016787">
    <property type="term" value="F:hydrolase activity"/>
    <property type="evidence" value="ECO:0007669"/>
    <property type="project" value="UniProtKB-KW"/>
</dbReference>
<dbReference type="Pfam" id="PF00176">
    <property type="entry name" value="SNF2-rel_dom"/>
    <property type="match status" value="1"/>
</dbReference>
<evidence type="ECO:0000313" key="4">
    <source>
        <dbReference type="EMBL" id="HCT15010.1"/>
    </source>
</evidence>
<dbReference type="InterPro" id="IPR050496">
    <property type="entry name" value="SNF2_RAD54_helicase_repair"/>
</dbReference>
<keyword evidence="4" id="KW-0067">ATP-binding</keyword>
<dbReference type="Proteomes" id="UP000261739">
    <property type="component" value="Unassembled WGS sequence"/>
</dbReference>